<keyword evidence="7" id="KW-0418">Kinase</keyword>
<dbReference type="InterPro" id="IPR011009">
    <property type="entry name" value="Kinase-like_dom_sf"/>
</dbReference>
<keyword evidence="3" id="KW-0808">Transferase</keyword>
<keyword evidence="16" id="KW-1185">Reference proteome</keyword>
<evidence type="ECO:0000256" key="2">
    <source>
        <dbReference type="ARBA" id="ARBA00022527"/>
    </source>
</evidence>
<dbReference type="FunFam" id="3.30.200.20:FF:000645">
    <property type="entry name" value="Receptor-like protein kinase FERONIA"/>
    <property type="match status" value="1"/>
</dbReference>
<name>A0A5J5AJS6_9ASTE</name>
<dbReference type="GO" id="GO:0005886">
    <property type="term" value="C:plasma membrane"/>
    <property type="evidence" value="ECO:0007669"/>
    <property type="project" value="TreeGrafter"/>
</dbReference>
<keyword evidence="10 13" id="KW-0472">Membrane</keyword>
<evidence type="ECO:0000256" key="6">
    <source>
        <dbReference type="ARBA" id="ARBA00022741"/>
    </source>
</evidence>
<dbReference type="GO" id="GO:0009506">
    <property type="term" value="C:plasmodesma"/>
    <property type="evidence" value="ECO:0007669"/>
    <property type="project" value="TreeGrafter"/>
</dbReference>
<evidence type="ECO:0000256" key="12">
    <source>
        <dbReference type="PROSITE-ProRule" id="PRU10141"/>
    </source>
</evidence>
<dbReference type="InterPro" id="IPR024788">
    <property type="entry name" value="Malectin-like_Carb-bd_dom"/>
</dbReference>
<dbReference type="PANTHER" id="PTHR27003:SF479">
    <property type="entry name" value="RECEPTOR-LIKE PROTEIN KINASE FERONIA"/>
    <property type="match status" value="1"/>
</dbReference>
<reference evidence="15 16" key="1">
    <citation type="submission" date="2019-09" db="EMBL/GenBank/DDBJ databases">
        <title>A chromosome-level genome assembly of the Chinese tupelo Nyssa sinensis.</title>
        <authorList>
            <person name="Yang X."/>
            <person name="Kang M."/>
            <person name="Yang Y."/>
            <person name="Xiong H."/>
            <person name="Wang M."/>
            <person name="Zhang Z."/>
            <person name="Wang Z."/>
            <person name="Wu H."/>
            <person name="Ma T."/>
            <person name="Liu J."/>
            <person name="Xi Z."/>
        </authorList>
    </citation>
    <scope>NUCLEOTIDE SEQUENCE [LARGE SCALE GENOMIC DNA]</scope>
    <source>
        <strain evidence="15">J267</strain>
        <tissue evidence="15">Leaf</tissue>
    </source>
</reference>
<protein>
    <recommendedName>
        <fullName evidence="14">Protein kinase domain-containing protein</fullName>
    </recommendedName>
</protein>
<dbReference type="GO" id="GO:0005524">
    <property type="term" value="F:ATP binding"/>
    <property type="evidence" value="ECO:0007669"/>
    <property type="project" value="UniProtKB-UniRule"/>
</dbReference>
<keyword evidence="5" id="KW-0732">Signal</keyword>
<dbReference type="InterPro" id="IPR017441">
    <property type="entry name" value="Protein_kinase_ATP_BS"/>
</dbReference>
<dbReference type="GO" id="GO:0004674">
    <property type="term" value="F:protein serine/threonine kinase activity"/>
    <property type="evidence" value="ECO:0007669"/>
    <property type="project" value="UniProtKB-KW"/>
</dbReference>
<dbReference type="Proteomes" id="UP000325577">
    <property type="component" value="Linkage Group LG2"/>
</dbReference>
<evidence type="ECO:0000256" key="9">
    <source>
        <dbReference type="ARBA" id="ARBA00022989"/>
    </source>
</evidence>
<evidence type="ECO:0000256" key="10">
    <source>
        <dbReference type="ARBA" id="ARBA00023136"/>
    </source>
</evidence>
<keyword evidence="2" id="KW-0723">Serine/threonine-protein kinase</keyword>
<evidence type="ECO:0000313" key="15">
    <source>
        <dbReference type="EMBL" id="KAA8530458.1"/>
    </source>
</evidence>
<dbReference type="InterPro" id="IPR000719">
    <property type="entry name" value="Prot_kinase_dom"/>
</dbReference>
<dbReference type="EMBL" id="CM018043">
    <property type="protein sequence ID" value="KAA8530458.1"/>
    <property type="molecule type" value="Genomic_DNA"/>
</dbReference>
<evidence type="ECO:0000256" key="8">
    <source>
        <dbReference type="ARBA" id="ARBA00022840"/>
    </source>
</evidence>
<dbReference type="SMART" id="SM00220">
    <property type="entry name" value="S_TKc"/>
    <property type="match status" value="1"/>
</dbReference>
<evidence type="ECO:0000256" key="1">
    <source>
        <dbReference type="ARBA" id="ARBA00004479"/>
    </source>
</evidence>
<dbReference type="OrthoDB" id="1720310at2759"/>
<dbReference type="FunFam" id="1.10.510.10:FF:000252">
    <property type="entry name" value="Receptor-like protein kinase FERONIA"/>
    <property type="match status" value="2"/>
</dbReference>
<dbReference type="InterPro" id="IPR008271">
    <property type="entry name" value="Ser/Thr_kinase_AS"/>
</dbReference>
<evidence type="ECO:0000256" key="13">
    <source>
        <dbReference type="SAM" id="Phobius"/>
    </source>
</evidence>
<feature type="transmembrane region" description="Helical" evidence="13">
    <location>
        <begin position="291"/>
        <end position="309"/>
    </location>
</feature>
<dbReference type="PANTHER" id="PTHR27003">
    <property type="entry name" value="OS07G0166700 PROTEIN"/>
    <property type="match status" value="1"/>
</dbReference>
<gene>
    <name evidence="15" type="ORF">F0562_005167</name>
</gene>
<dbReference type="GO" id="GO:0010038">
    <property type="term" value="P:response to metal ion"/>
    <property type="evidence" value="ECO:0007669"/>
    <property type="project" value="UniProtKB-ARBA"/>
</dbReference>
<dbReference type="Gene3D" id="2.60.120.430">
    <property type="entry name" value="Galactose-binding lectin"/>
    <property type="match status" value="2"/>
</dbReference>
<proteinExistence type="predicted"/>
<evidence type="ECO:0000256" key="4">
    <source>
        <dbReference type="ARBA" id="ARBA00022692"/>
    </source>
</evidence>
<dbReference type="GO" id="GO:0004714">
    <property type="term" value="F:transmembrane receptor protein tyrosine kinase activity"/>
    <property type="evidence" value="ECO:0007669"/>
    <property type="project" value="InterPro"/>
</dbReference>
<evidence type="ECO:0000259" key="14">
    <source>
        <dbReference type="PROSITE" id="PS50011"/>
    </source>
</evidence>
<dbReference type="CDD" id="cd14066">
    <property type="entry name" value="STKc_IRAK"/>
    <property type="match status" value="1"/>
</dbReference>
<sequence length="1177" mass="130777">MSRGTLRDHLYDTENTPLSWKQRLEILIGAARGLHYLHAGAKQRIIHRDVKTTNILLDERWVAKVSDFGLSKINPTDMSNAHVSTLVKGSFGYLDPEYYRRQQLTEKSDVYSFGVVLLEVLCARRPLDNTVLNKDEVNLSRWARQCYEKGTLDQIIDPYLTGKIVPESLKKFGEIAVNCVDDEGIKRPSMNEVVWSLEFALKLQENAEEGIEFDIEVKEKDFSCQDKKVDESSGLWSSSGLTVTDNSGTSFTISDLELLSSGAVFSEINFHGHDRTLINEDLILNPQMLTFAIYLISFFLRLILVPRIVAANTPPYTPTDYFLLSCGSPSNKTSSDGRNWDGDVHSKFSPSNMADISSASTAAEQDPSVTQVPYLTARIFNSQFTYTFPVSAGPKFVRLYFYPATYSGLDKTKSFFSVAAGDYTLLSNFSAFLTVADPKRASLIKEFIVNVMDNQKLYITFSPSPNSFAFVNGIEVVSMPNNLYLQGDDHQIKLVMSQESFYYLENNTALETLYRLNVGGSDVTVNGDTGMFRTWHQDDSYIYGGAFGATPHLDVPINYTSKTPPDTAPAVVYTTSRTMGNFDGNVSLNYNLTWVFTVDSGFYYLVRLHFCEFQLEVTRINQRVFSIFINNQTADIEIDVIQLSGGTGIPIFRDYVIEIPLVGGRRSKQDLWLALHPYLDAKPKYGDAILNGLEIFKLNQSDGNLGGPNPALVVDPPPPIPHPKVPEESKSKGSFPIVAVLGGVLGGIAVLSVLGFLIFRLRRRAEPFGASMTKSSWVPISVTSKSTNTTTSSLPAGLCRHFSLAEIKSATCNFDKKFVIGTGGFGDVYKGYIDNAMITVAIKRLNPSSNQGAREFHTEIGMLSKLRHLHLVSLIGYCDDDGEMILVYDYMGHGTLRDHLYKTKNPPLPWKQRLQICIGAARGLHYLHAGADHTIIHRDVKSTNILLDEKWVAKVSDFGLSKWGPTDNSRSHVSTVVKGSFGYVDPEYFRRQQLTDRSDVYSFGVVLFEVLCARPPIIASLPKEQLNLAEWGRYCFRKGTLDRIVDPNLKGQIAPECLRKFGEIAVSCVQDHGIERPTMNDVVWSLEFALQLQETTEKIINGGDGVGTGDMMYESTYGGAATTDDDDDVFSGSAEVPMFKSSGTSTASSGGKSLIGYDHDGLKTETIFSEMMNPKGR</sequence>
<feature type="binding site" evidence="12">
    <location>
        <position position="843"/>
    </location>
    <ligand>
        <name>ATP</name>
        <dbReference type="ChEBI" id="CHEBI:30616"/>
    </ligand>
</feature>
<dbReference type="Gene3D" id="1.10.510.10">
    <property type="entry name" value="Transferase(Phosphotransferase) domain 1"/>
    <property type="match status" value="2"/>
</dbReference>
<dbReference type="FunFam" id="2.60.120.430:FF:000007">
    <property type="entry name" value="FERONIA receptor-like kinase"/>
    <property type="match status" value="1"/>
</dbReference>
<dbReference type="SUPFAM" id="SSF56112">
    <property type="entry name" value="Protein kinase-like (PK-like)"/>
    <property type="match status" value="2"/>
</dbReference>
<dbReference type="PROSITE" id="PS50011">
    <property type="entry name" value="PROTEIN_KINASE_DOM"/>
    <property type="match status" value="2"/>
</dbReference>
<evidence type="ECO:0000256" key="3">
    <source>
        <dbReference type="ARBA" id="ARBA00022679"/>
    </source>
</evidence>
<evidence type="ECO:0000256" key="11">
    <source>
        <dbReference type="ARBA" id="ARBA00023180"/>
    </source>
</evidence>
<feature type="transmembrane region" description="Helical" evidence="13">
    <location>
        <begin position="735"/>
        <end position="759"/>
    </location>
</feature>
<dbReference type="InterPro" id="IPR001245">
    <property type="entry name" value="Ser-Thr/Tyr_kinase_cat_dom"/>
</dbReference>
<dbReference type="InterPro" id="IPR045272">
    <property type="entry name" value="ANXUR1/2-like"/>
</dbReference>
<keyword evidence="9 13" id="KW-1133">Transmembrane helix</keyword>
<dbReference type="AlphaFoldDB" id="A0A5J5AJS6"/>
<feature type="domain" description="Protein kinase" evidence="14">
    <location>
        <begin position="1"/>
        <end position="200"/>
    </location>
</feature>
<dbReference type="Gene3D" id="3.30.200.20">
    <property type="entry name" value="Phosphorylase Kinase, domain 1"/>
    <property type="match status" value="1"/>
</dbReference>
<dbReference type="PROSITE" id="PS00107">
    <property type="entry name" value="PROTEIN_KINASE_ATP"/>
    <property type="match status" value="1"/>
</dbReference>
<keyword evidence="8 12" id="KW-0067">ATP-binding</keyword>
<comment type="subcellular location">
    <subcellularLocation>
        <location evidence="1">Membrane</location>
        <topology evidence="1">Single-pass type I membrane protein</topology>
    </subcellularLocation>
</comment>
<accession>A0A5J5AJS6</accession>
<evidence type="ECO:0000313" key="16">
    <source>
        <dbReference type="Proteomes" id="UP000325577"/>
    </source>
</evidence>
<dbReference type="PROSITE" id="PS00108">
    <property type="entry name" value="PROTEIN_KINASE_ST"/>
    <property type="match status" value="2"/>
</dbReference>
<keyword evidence="6 12" id="KW-0547">Nucleotide-binding</keyword>
<dbReference type="Pfam" id="PF12819">
    <property type="entry name" value="Malectin_like"/>
    <property type="match status" value="1"/>
</dbReference>
<keyword evidence="11" id="KW-0325">Glycoprotein</keyword>
<dbReference type="Pfam" id="PF07714">
    <property type="entry name" value="PK_Tyr_Ser-Thr"/>
    <property type="match status" value="2"/>
</dbReference>
<dbReference type="FunFam" id="2.60.120.430:FF:000003">
    <property type="entry name" value="FERONIA receptor-like kinase"/>
    <property type="match status" value="1"/>
</dbReference>
<keyword evidence="4 13" id="KW-0812">Transmembrane</keyword>
<evidence type="ECO:0000256" key="5">
    <source>
        <dbReference type="ARBA" id="ARBA00022729"/>
    </source>
</evidence>
<organism evidence="15 16">
    <name type="scientific">Nyssa sinensis</name>
    <dbReference type="NCBI Taxonomy" id="561372"/>
    <lineage>
        <taxon>Eukaryota</taxon>
        <taxon>Viridiplantae</taxon>
        <taxon>Streptophyta</taxon>
        <taxon>Embryophyta</taxon>
        <taxon>Tracheophyta</taxon>
        <taxon>Spermatophyta</taxon>
        <taxon>Magnoliopsida</taxon>
        <taxon>eudicotyledons</taxon>
        <taxon>Gunneridae</taxon>
        <taxon>Pentapetalae</taxon>
        <taxon>asterids</taxon>
        <taxon>Cornales</taxon>
        <taxon>Nyssaceae</taxon>
        <taxon>Nyssa</taxon>
    </lineage>
</organism>
<feature type="domain" description="Protein kinase" evidence="14">
    <location>
        <begin position="814"/>
        <end position="1089"/>
    </location>
</feature>
<evidence type="ECO:0000256" key="7">
    <source>
        <dbReference type="ARBA" id="ARBA00022777"/>
    </source>
</evidence>